<name>A0A9D1NE59_9FIRM</name>
<reference evidence="3" key="1">
    <citation type="submission" date="2020-10" db="EMBL/GenBank/DDBJ databases">
        <authorList>
            <person name="Gilroy R."/>
        </authorList>
    </citation>
    <scope>NUCLEOTIDE SEQUENCE</scope>
    <source>
        <strain evidence="3">CHK186-9395</strain>
    </source>
</reference>
<keyword evidence="1" id="KW-0472">Membrane</keyword>
<reference evidence="3" key="2">
    <citation type="journal article" date="2021" name="PeerJ">
        <title>Extensive microbial diversity within the chicken gut microbiome revealed by metagenomics and culture.</title>
        <authorList>
            <person name="Gilroy R."/>
            <person name="Ravi A."/>
            <person name="Getino M."/>
            <person name="Pursley I."/>
            <person name="Horton D.L."/>
            <person name="Alikhan N.F."/>
            <person name="Baker D."/>
            <person name="Gharbi K."/>
            <person name="Hall N."/>
            <person name="Watson M."/>
            <person name="Adriaenssens E.M."/>
            <person name="Foster-Nyarko E."/>
            <person name="Jarju S."/>
            <person name="Secka A."/>
            <person name="Antonio M."/>
            <person name="Oren A."/>
            <person name="Chaudhuri R.R."/>
            <person name="La Ragione R."/>
            <person name="Hildebrand F."/>
            <person name="Pallen M.J."/>
        </authorList>
    </citation>
    <scope>NUCLEOTIDE SEQUENCE</scope>
    <source>
        <strain evidence="3">CHK186-9395</strain>
    </source>
</reference>
<evidence type="ECO:0000256" key="1">
    <source>
        <dbReference type="SAM" id="Phobius"/>
    </source>
</evidence>
<accession>A0A9D1NE59</accession>
<feature type="signal peptide" evidence="2">
    <location>
        <begin position="1"/>
        <end position="31"/>
    </location>
</feature>
<dbReference type="AlphaFoldDB" id="A0A9D1NE59"/>
<keyword evidence="1" id="KW-0812">Transmembrane</keyword>
<evidence type="ECO:0000313" key="4">
    <source>
        <dbReference type="Proteomes" id="UP000886861"/>
    </source>
</evidence>
<comment type="caution">
    <text evidence="3">The sequence shown here is derived from an EMBL/GenBank/DDBJ whole genome shotgun (WGS) entry which is preliminary data.</text>
</comment>
<keyword evidence="1" id="KW-1133">Transmembrane helix</keyword>
<gene>
    <name evidence="3" type="ORF">IAA62_00095</name>
</gene>
<evidence type="ECO:0000256" key="2">
    <source>
        <dbReference type="SAM" id="SignalP"/>
    </source>
</evidence>
<keyword evidence="2" id="KW-0732">Signal</keyword>
<dbReference type="EMBL" id="DVOJ01000001">
    <property type="protein sequence ID" value="HIV00952.1"/>
    <property type="molecule type" value="Genomic_DNA"/>
</dbReference>
<organism evidence="3 4">
    <name type="scientific">Candidatus Caccopulliclostridium gallistercoris</name>
    <dbReference type="NCBI Taxonomy" id="2840719"/>
    <lineage>
        <taxon>Bacteria</taxon>
        <taxon>Bacillati</taxon>
        <taxon>Bacillota</taxon>
        <taxon>Clostridia</taxon>
        <taxon>Candidatus Caccopulliclostridium</taxon>
    </lineage>
</organism>
<sequence length="1081" mass="118343">MKRIKKTALVLALLLCLGFGMPLIPAGFAFADNEGFTEGNSIVIEDFATEGVVGKPYTISTGTSSDGAVSVAVKNPYGVDVQVTANTFTPTISGAYSVVYTVNDYSKTMYVNVTDSSDGIEIVYPANSDRIIPTEIGRPAEGETITIKVPNVTVNDADGNAIENPTISVDVNGVELVRGEDGNFTYNVTNTTAYGEHTFTFKYMVDGSVVASLKRTMQVSSSFDNDYEFTYSYDSTPPTSAVLGVERTLPSVTGKDNDSGAEVSVYYTVKAEYQSGTSTTDVTNDVISVNEDGAYVFTANKEGNYTFTYSVQDYKGQAARVSSSSFQIRNVEDSQDPEPVVVEPYTTIDDETYVEAEHKLANNVNISDSPILIYPIYATDNANGYTENNLELYRTVRNSSNTDVFDERDIEEDITGKILVFNSDIVLSDYSDEQEVIEGYTKSQLYIVDTEITADTYTIFYNAKDAAGNENSISYTLRALTDFRYNDEDKPEITFTENLPSAVFFGEKISFATPTAQDVNTVSSSYVDTRMKVEVSYTLYAGDLELESKKADEKDSLLVWNEDTSKYEITIPSTYETATRLVITATAENDSKIQGSATKEVVITNSGDTMATTINSVTTSGLNDSYIQGAEIVLPTVVYYEDIPEYMSLTIQITHESGSTFTAYDVQKEVADVASQDYKSVTYYDAKFTATRAGTYEISYTTKDAGNNVTIKAFTLVVSEDPNSTEIRMTGLPTAINEGSLELGETADLAIPTLTTSLEYSYEVQIVSGPTGADINNYRFTPKAVGTYSLQYVATVVGRDEPIKSKIYTVEVVDTTAPTLSQVYYPNSAEYGTDFFIKLPGMNDISGIDLENSQVTISSSRSTSTFRYSKLLANGVQKPDSSYTNLEADGTIKYSLPYNNLLYTIEYTVADIYGNEASASYEVKVGDTESPTLSIPDDILKESYKFSEFSNGKTLTIDISGITADDNLSLTDNESTTVEDYIRNNIEITVTRGSTEIKSTTEGRYIYNINEVGTYTVTFSLSDPAGNVREVSRTFTVTEDSTTPMTQEEIIGTVLIVVSVLVLAGVVIYFIVSKKKSNVKK</sequence>
<feature type="transmembrane region" description="Helical" evidence="1">
    <location>
        <begin position="1050"/>
        <end position="1072"/>
    </location>
</feature>
<protein>
    <submittedName>
        <fullName evidence="3">Uncharacterized protein</fullName>
    </submittedName>
</protein>
<dbReference type="Gene3D" id="2.60.40.10">
    <property type="entry name" value="Immunoglobulins"/>
    <property type="match status" value="1"/>
</dbReference>
<dbReference type="InterPro" id="IPR013783">
    <property type="entry name" value="Ig-like_fold"/>
</dbReference>
<feature type="chain" id="PRO_5039489889" evidence="2">
    <location>
        <begin position="32"/>
        <end position="1081"/>
    </location>
</feature>
<proteinExistence type="predicted"/>
<evidence type="ECO:0000313" key="3">
    <source>
        <dbReference type="EMBL" id="HIV00952.1"/>
    </source>
</evidence>
<dbReference type="Proteomes" id="UP000886861">
    <property type="component" value="Unassembled WGS sequence"/>
</dbReference>